<dbReference type="CDD" id="cd11336">
    <property type="entry name" value="AmyAc_MTSase"/>
    <property type="match status" value="1"/>
</dbReference>
<dbReference type="InterPro" id="IPR017853">
    <property type="entry name" value="GH"/>
</dbReference>
<dbReference type="SUPFAM" id="SSF51445">
    <property type="entry name" value="(Trans)glycosidases"/>
    <property type="match status" value="1"/>
</dbReference>
<name>A0ABP7A8I3_9MICO</name>
<keyword evidence="3" id="KW-1185">Reference proteome</keyword>
<dbReference type="Gene3D" id="1.10.10.470">
    <property type="entry name" value="Maltooligosyl trehalose synthase, domain 4"/>
    <property type="match status" value="1"/>
</dbReference>
<organism evidence="2 3">
    <name type="scientific">Microbacterium awajiense</name>
    <dbReference type="NCBI Taxonomy" id="415214"/>
    <lineage>
        <taxon>Bacteria</taxon>
        <taxon>Bacillati</taxon>
        <taxon>Actinomycetota</taxon>
        <taxon>Actinomycetes</taxon>
        <taxon>Micrococcales</taxon>
        <taxon>Microbacteriaceae</taxon>
        <taxon>Microbacterium</taxon>
    </lineage>
</organism>
<dbReference type="NCBIfam" id="TIGR02401">
    <property type="entry name" value="trehalose_TreY"/>
    <property type="match status" value="1"/>
</dbReference>
<protein>
    <submittedName>
        <fullName evidence="2">Malto-oligosyltrehalose synthase</fullName>
    </submittedName>
</protein>
<evidence type="ECO:0000259" key="1">
    <source>
        <dbReference type="SMART" id="SM00642"/>
    </source>
</evidence>
<reference evidence="3" key="1">
    <citation type="journal article" date="2019" name="Int. J. Syst. Evol. Microbiol.">
        <title>The Global Catalogue of Microorganisms (GCM) 10K type strain sequencing project: providing services to taxonomists for standard genome sequencing and annotation.</title>
        <authorList>
            <consortium name="The Broad Institute Genomics Platform"/>
            <consortium name="The Broad Institute Genome Sequencing Center for Infectious Disease"/>
            <person name="Wu L."/>
            <person name="Ma J."/>
        </authorList>
    </citation>
    <scope>NUCLEOTIDE SEQUENCE [LARGE SCALE GENOMIC DNA]</scope>
    <source>
        <strain evidence="3">JCM 16544</strain>
    </source>
</reference>
<sequence>MGRSPASTYRLQIRADFDLDAATAALDHLHRLGADWVYLSPLLTATAGSDHGYDVVDPTVVDPARGGSDGLKRLADAAHARGMGVLVDIVPNHMGVAAPEQNAWWWDVLRRGRGSRYAEAFDIDWDAGGGRVRLPLLGAPLDEAIADITVDRDAGVVRYFDHALPLAEGTPDADVREVLRHQHWEAVYWRDEATLLNYRRFFTVTGLAGVRVEESRVFDQTHVEVRRWVEEGLVDGLRIDHPDGLADPGGYLADLAEITHGAYVVVEKILEPGEELPPWWDTDGTTGYDALAEVDRVLTDPAGEAPLAALEARLSAETGLEPRLSWHRLVHDRKLANATGALHPEVARLARCLVAAPRRAPEALAELLACFPVYRSYPPVGAEHVAAAAAEASAHRPDLADVIDEIVPQLLDPASEASRRFAQTAGPVMAKGVEDSAFYRWTRLTSLTEVGGDPSHFALDPGSFHAARERRQSVWPHTMTALSTHDTKRSEDVRARLAVISELPDRWADVLERLRAAGSTGHGPFDALVWQAIVGAWPASRERLRDYAVKAARESGEMTTWIAPDATFEARVEATVDAAFDDPATAAILEEFVDEISPWGWSNALSAKLLQLTGPGVPDVYQGTESWDLSLVDPDNRRPVDFAALATALARVDAGERPAPGSGDAKVLVTSRALRLRRDRPDLFTRYTPMWAVGPAADHVLAYDRGGALAAATRLPAGLAASGGWGETMLLRQSGPAVDVLTGRRFDRTGIPLADLFADYPVALLRPLETGVPG</sequence>
<dbReference type="Proteomes" id="UP001501697">
    <property type="component" value="Unassembled WGS sequence"/>
</dbReference>
<dbReference type="PANTHER" id="PTHR10357:SF216">
    <property type="entry name" value="MALTOOLIGOSYL TREHALOSE SYNTHASE-RELATED"/>
    <property type="match status" value="1"/>
</dbReference>
<dbReference type="SMART" id="SM00642">
    <property type="entry name" value="Aamy"/>
    <property type="match status" value="1"/>
</dbReference>
<feature type="domain" description="Glycosyl hydrolase family 13 catalytic" evidence="1">
    <location>
        <begin position="12"/>
        <end position="651"/>
    </location>
</feature>
<dbReference type="Pfam" id="PF00128">
    <property type="entry name" value="Alpha-amylase"/>
    <property type="match status" value="1"/>
</dbReference>
<dbReference type="RefSeq" id="WP_344736448.1">
    <property type="nucleotide sequence ID" value="NZ_BAAAYU010000001.1"/>
</dbReference>
<gene>
    <name evidence="2" type="primary">treY</name>
    <name evidence="2" type="ORF">GCM10022200_06680</name>
</gene>
<dbReference type="EMBL" id="BAAAYU010000001">
    <property type="protein sequence ID" value="GAA3626971.1"/>
    <property type="molecule type" value="Genomic_DNA"/>
</dbReference>
<proteinExistence type="predicted"/>
<dbReference type="Gene3D" id="3.30.1590.10">
    <property type="entry name" value="Maltooligosyl trehalose synthase, domain 2"/>
    <property type="match status" value="1"/>
</dbReference>
<evidence type="ECO:0000313" key="2">
    <source>
        <dbReference type="EMBL" id="GAA3626971.1"/>
    </source>
</evidence>
<dbReference type="InterPro" id="IPR006047">
    <property type="entry name" value="GH13_cat_dom"/>
</dbReference>
<evidence type="ECO:0000313" key="3">
    <source>
        <dbReference type="Proteomes" id="UP001501697"/>
    </source>
</evidence>
<dbReference type="InterPro" id="IPR013797">
    <property type="entry name" value="Maltooligo_trehalose_synth_4"/>
</dbReference>
<dbReference type="Gene3D" id="3.20.20.80">
    <property type="entry name" value="Glycosidases"/>
    <property type="match status" value="1"/>
</dbReference>
<accession>A0ABP7A8I3</accession>
<comment type="caution">
    <text evidence="2">The sequence shown here is derived from an EMBL/GenBank/DDBJ whole genome shotgun (WGS) entry which is preliminary data.</text>
</comment>
<dbReference type="Gene3D" id="1.10.150.200">
    <property type="entry name" value="Maltooligosyl trehalose synthase, domain 3"/>
    <property type="match status" value="1"/>
</dbReference>
<dbReference type="InterPro" id="IPR012767">
    <property type="entry name" value="Trehalose_TreY"/>
</dbReference>
<dbReference type="PANTHER" id="PTHR10357">
    <property type="entry name" value="ALPHA-AMYLASE FAMILY MEMBER"/>
    <property type="match status" value="1"/>
</dbReference>